<dbReference type="InterPro" id="IPR001362">
    <property type="entry name" value="Glyco_hydro_32"/>
</dbReference>
<dbReference type="CDD" id="cd18622">
    <property type="entry name" value="GH32_Inu-like"/>
    <property type="match status" value="1"/>
</dbReference>
<keyword evidence="2 4" id="KW-0378">Hydrolase</keyword>
<dbReference type="PANTHER" id="PTHR42800:SF1">
    <property type="entry name" value="EXOINULINASE INUD (AFU_ORTHOLOGUE AFUA_5G00480)"/>
    <property type="match status" value="1"/>
</dbReference>
<evidence type="ECO:0008006" key="9">
    <source>
        <dbReference type="Google" id="ProtNLM"/>
    </source>
</evidence>
<evidence type="ECO:0000256" key="1">
    <source>
        <dbReference type="ARBA" id="ARBA00009902"/>
    </source>
</evidence>
<dbReference type="Proteomes" id="UP000233435">
    <property type="component" value="Unassembled WGS sequence"/>
</dbReference>
<dbReference type="OrthoDB" id="9759709at2"/>
<evidence type="ECO:0000256" key="2">
    <source>
        <dbReference type="ARBA" id="ARBA00022801"/>
    </source>
</evidence>
<evidence type="ECO:0000259" key="5">
    <source>
        <dbReference type="Pfam" id="PF00251"/>
    </source>
</evidence>
<dbReference type="AlphaFoldDB" id="A0A2N3HK61"/>
<dbReference type="InterPro" id="IPR013148">
    <property type="entry name" value="Glyco_hydro_32_N"/>
</dbReference>
<keyword evidence="3 4" id="KW-0326">Glycosidase</keyword>
<protein>
    <recommendedName>
        <fullName evidence="9">Glycosyl hydrolase family 32</fullName>
    </recommendedName>
</protein>
<dbReference type="SMART" id="SM00640">
    <property type="entry name" value="Glyco_32"/>
    <property type="match status" value="1"/>
</dbReference>
<dbReference type="PANTHER" id="PTHR42800">
    <property type="entry name" value="EXOINULINASE INUD (AFU_ORTHOLOGUE AFUA_5G00480)"/>
    <property type="match status" value="1"/>
</dbReference>
<accession>A0A2N3HK61</accession>
<dbReference type="GO" id="GO:0004575">
    <property type="term" value="F:sucrose alpha-glucosidase activity"/>
    <property type="evidence" value="ECO:0007669"/>
    <property type="project" value="TreeGrafter"/>
</dbReference>
<dbReference type="EMBL" id="PJEO01000027">
    <property type="protein sequence ID" value="PKQ45369.1"/>
    <property type="molecule type" value="Genomic_DNA"/>
</dbReference>
<feature type="domain" description="Glycosyl hydrolase family 32 C-terminal" evidence="6">
    <location>
        <begin position="401"/>
        <end position="487"/>
    </location>
</feature>
<evidence type="ECO:0000259" key="6">
    <source>
        <dbReference type="Pfam" id="PF08244"/>
    </source>
</evidence>
<dbReference type="GO" id="GO:0005987">
    <property type="term" value="P:sucrose catabolic process"/>
    <property type="evidence" value="ECO:0007669"/>
    <property type="project" value="TreeGrafter"/>
</dbReference>
<evidence type="ECO:0000313" key="8">
    <source>
        <dbReference type="Proteomes" id="UP000233435"/>
    </source>
</evidence>
<dbReference type="Pfam" id="PF00251">
    <property type="entry name" value="Glyco_hydro_32N"/>
    <property type="match status" value="1"/>
</dbReference>
<dbReference type="Pfam" id="PF08244">
    <property type="entry name" value="Glyco_hydro_32C"/>
    <property type="match status" value="1"/>
</dbReference>
<dbReference type="Gene3D" id="2.60.120.560">
    <property type="entry name" value="Exo-inulinase, domain 1"/>
    <property type="match status" value="1"/>
</dbReference>
<sequence>MIRTNMKYVLFNLILLLVYQVVAQEKEKIKDPFRLDYKKVYENMHYDQPLRPQVHYTPITGQIADPTGLIRYKGKYHLFYMFDEWSKSRRDNKGWGHATSDDIIYWEQHPPITNTVIDNAPGSGSGIVDWNNSLGLRQGVERTMVVFYTDYGRGPSLAFSTDAGKTWVRHAKNPLLPIKEGFRDPVVFWYKPDRSWRMVIYEEPGISFYRSDNLTDWSFLSKMDGFYECPDLMQIPVDGNEENKKWVLIDGNGSYYIGEFDGTKFIPESKKQPLSQLAYLNKGEKNTSYSTKDVYATQSWKQSYEGDGPFYQLAFMMIKGAPDHDRTWSQQLIFPVELTLKTINNEVKFCRNPISGIKKLRYDPKFWKDISVKPEDNPLEQIDGDVFEIISEINLGSAKEIVFDIRGEKAVYNIDKQQLVFMESVAKVIPTENKIKIRFIVDRNSIEIYINHGEITFTRLFYPELSNMDLSLTSVGGEFKIDNMEVYRLESIWLKREQELGYKRKSVNYAIPNDKR</sequence>
<keyword evidence="8" id="KW-1185">Reference proteome</keyword>
<dbReference type="SUPFAM" id="SSF75005">
    <property type="entry name" value="Arabinanase/levansucrase/invertase"/>
    <property type="match status" value="1"/>
</dbReference>
<dbReference type="InterPro" id="IPR023296">
    <property type="entry name" value="Glyco_hydro_beta-prop_sf"/>
</dbReference>
<organism evidence="7 8">
    <name type="scientific">Confluentibacter flavum</name>
    <dbReference type="NCBI Taxonomy" id="1909700"/>
    <lineage>
        <taxon>Bacteria</taxon>
        <taxon>Pseudomonadati</taxon>
        <taxon>Bacteroidota</taxon>
        <taxon>Flavobacteriia</taxon>
        <taxon>Flavobacteriales</taxon>
        <taxon>Flavobacteriaceae</taxon>
        <taxon>Confluentibacter</taxon>
    </lineage>
</organism>
<evidence type="ECO:0000313" key="7">
    <source>
        <dbReference type="EMBL" id="PKQ45369.1"/>
    </source>
</evidence>
<gene>
    <name evidence="7" type="ORF">CSW08_08345</name>
</gene>
<dbReference type="GO" id="GO:0005737">
    <property type="term" value="C:cytoplasm"/>
    <property type="evidence" value="ECO:0007669"/>
    <property type="project" value="TreeGrafter"/>
</dbReference>
<reference evidence="7 8" key="1">
    <citation type="submission" date="2017-12" db="EMBL/GenBank/DDBJ databases">
        <title>Confluentibacter flavum sp. nov., isolated from the saline lake.</title>
        <authorList>
            <person name="Yu L."/>
        </authorList>
    </citation>
    <scope>NUCLEOTIDE SEQUENCE [LARGE SCALE GENOMIC DNA]</scope>
    <source>
        <strain evidence="7 8">3B</strain>
    </source>
</reference>
<evidence type="ECO:0000256" key="4">
    <source>
        <dbReference type="RuleBase" id="RU362110"/>
    </source>
</evidence>
<name>A0A2N3HK61_9FLAO</name>
<dbReference type="SUPFAM" id="SSF49899">
    <property type="entry name" value="Concanavalin A-like lectins/glucanases"/>
    <property type="match status" value="1"/>
</dbReference>
<proteinExistence type="inferred from homology"/>
<dbReference type="InterPro" id="IPR013189">
    <property type="entry name" value="Glyco_hydro_32_C"/>
</dbReference>
<comment type="similarity">
    <text evidence="1 4">Belongs to the glycosyl hydrolase 32 family.</text>
</comment>
<comment type="caution">
    <text evidence="7">The sequence shown here is derived from an EMBL/GenBank/DDBJ whole genome shotgun (WGS) entry which is preliminary data.</text>
</comment>
<evidence type="ECO:0000256" key="3">
    <source>
        <dbReference type="ARBA" id="ARBA00023295"/>
    </source>
</evidence>
<feature type="domain" description="Glycosyl hydrolase family 32 N-terminal" evidence="5">
    <location>
        <begin position="55"/>
        <end position="345"/>
    </location>
</feature>
<dbReference type="Gene3D" id="2.115.10.20">
    <property type="entry name" value="Glycosyl hydrolase domain, family 43"/>
    <property type="match status" value="1"/>
</dbReference>
<dbReference type="InterPro" id="IPR013320">
    <property type="entry name" value="ConA-like_dom_sf"/>
</dbReference>